<evidence type="ECO:0000313" key="1">
    <source>
        <dbReference type="EMBL" id="CEK67765.1"/>
    </source>
</evidence>
<dbReference type="AlphaFoldDB" id="A0A0B6ZJ17"/>
<organism evidence="1">
    <name type="scientific">Arion vulgaris</name>
    <dbReference type="NCBI Taxonomy" id="1028688"/>
    <lineage>
        <taxon>Eukaryota</taxon>
        <taxon>Metazoa</taxon>
        <taxon>Spiralia</taxon>
        <taxon>Lophotrochozoa</taxon>
        <taxon>Mollusca</taxon>
        <taxon>Gastropoda</taxon>
        <taxon>Heterobranchia</taxon>
        <taxon>Euthyneura</taxon>
        <taxon>Panpulmonata</taxon>
        <taxon>Eupulmonata</taxon>
        <taxon>Stylommatophora</taxon>
        <taxon>Helicina</taxon>
        <taxon>Arionoidea</taxon>
        <taxon>Arionidae</taxon>
        <taxon>Arion</taxon>
    </lineage>
</organism>
<sequence length="54" mass="6089">MTPHLEYDSTTWSATARSHLHTLDNVQNQTLRVITRAMTTTSIAEMLKTTGVQE</sequence>
<gene>
    <name evidence="1" type="primary">ORF63820</name>
</gene>
<name>A0A0B6ZJ17_9EUPU</name>
<accession>A0A0B6ZJ17</accession>
<protein>
    <submittedName>
        <fullName evidence="1">Uncharacterized protein</fullName>
    </submittedName>
</protein>
<proteinExistence type="predicted"/>
<reference evidence="1" key="1">
    <citation type="submission" date="2014-12" db="EMBL/GenBank/DDBJ databases">
        <title>Insight into the proteome of Arion vulgaris.</title>
        <authorList>
            <person name="Aradska J."/>
            <person name="Bulat T."/>
            <person name="Smidak R."/>
            <person name="Sarate P."/>
            <person name="Gangsoo J."/>
            <person name="Sialana F."/>
            <person name="Bilban M."/>
            <person name="Lubec G."/>
        </authorList>
    </citation>
    <scope>NUCLEOTIDE SEQUENCE</scope>
    <source>
        <tissue evidence="1">Skin</tissue>
    </source>
</reference>
<dbReference type="EMBL" id="HACG01020900">
    <property type="protein sequence ID" value="CEK67765.1"/>
    <property type="molecule type" value="Transcribed_RNA"/>
</dbReference>